<evidence type="ECO:0000256" key="1">
    <source>
        <dbReference type="SAM" id="MobiDB-lite"/>
    </source>
</evidence>
<sequence length="285" mass="30307">MSETIEAAPPLAPSDDAPADRFGGVAFGSETATPPAPDPDGGESATSNPAPEEAPKTPGAPKVPAGLLKRIDVLTRHRREAEEEASRAKEENENLRRALAVARGEREVEPEPTVAQVRAEERAAAERRMAEQREQAEFGIVTRRVADSLAAKHGEGAIGTATQALAAYAGLDFGNRQHQQIIRDISELPNSGEVYYALAHDPDAASELFSAPERRQLALLEKFATKLTPPSVASTPNAPASPAPQVSKAPPPVAATGGSTRTVSSRSIYDPDLSPEEYIRLRSKK</sequence>
<keyword evidence="3" id="KW-1185">Reference proteome</keyword>
<reference evidence="3" key="1">
    <citation type="journal article" date="2014" name="FEMS Microbiol. Lett.">
        <title>Draft Genomic DNA Sequence of the Facultatively Methylotrophic Bacterium Acidomonas methanolica type strain MB58.</title>
        <authorList>
            <person name="Higashiura N."/>
            <person name="Hadano H."/>
            <person name="Hirakawa H."/>
            <person name="Matsutani M."/>
            <person name="Takabe S."/>
            <person name="Matsushita K."/>
            <person name="Azuma Y."/>
        </authorList>
    </citation>
    <scope>NUCLEOTIDE SEQUENCE [LARGE SCALE GENOMIC DNA]</scope>
    <source>
        <strain evidence="3">MB58</strain>
    </source>
</reference>
<feature type="region of interest" description="Disordered" evidence="1">
    <location>
        <begin position="1"/>
        <end position="95"/>
    </location>
</feature>
<evidence type="ECO:0000313" key="3">
    <source>
        <dbReference type="Proteomes" id="UP000019760"/>
    </source>
</evidence>
<accession>A0A023D6F2</accession>
<protein>
    <submittedName>
        <fullName evidence="2">Uncharacterized protein</fullName>
    </submittedName>
</protein>
<evidence type="ECO:0000313" key="2">
    <source>
        <dbReference type="EMBL" id="GAJ29728.1"/>
    </source>
</evidence>
<reference evidence="2 3" key="2">
    <citation type="journal article" date="2014" name="FEMS Microbiol. Lett.">
        <title>Draft genomic DNA sequence of the facultatively methylotrophic bacterium Acidomonas methanolica type strain MB58.</title>
        <authorList>
            <person name="Higashiura N."/>
            <person name="Hadano H."/>
            <person name="Hirakawa H."/>
            <person name="Matsutani M."/>
            <person name="Takabe S."/>
            <person name="Matsushita K."/>
            <person name="Azuma Y."/>
        </authorList>
    </citation>
    <scope>NUCLEOTIDE SEQUENCE [LARGE SCALE GENOMIC DNA]</scope>
    <source>
        <strain evidence="2 3">MB58</strain>
    </source>
</reference>
<feature type="region of interest" description="Disordered" evidence="1">
    <location>
        <begin position="228"/>
        <end position="270"/>
    </location>
</feature>
<feature type="compositionally biased region" description="Low complexity" evidence="1">
    <location>
        <begin position="256"/>
        <end position="267"/>
    </location>
</feature>
<dbReference type="OrthoDB" id="7284257at2"/>
<dbReference type="Proteomes" id="UP000019760">
    <property type="component" value="Unassembled WGS sequence"/>
</dbReference>
<feature type="compositionally biased region" description="Low complexity" evidence="1">
    <location>
        <begin position="229"/>
        <end position="244"/>
    </location>
</feature>
<name>A0A023D6F2_ACIMT</name>
<gene>
    <name evidence="2" type="ORF">Amme_076_021</name>
</gene>
<dbReference type="AlphaFoldDB" id="A0A023D6F2"/>
<feature type="compositionally biased region" description="Basic and acidic residues" evidence="1">
    <location>
        <begin position="69"/>
        <end position="95"/>
    </location>
</feature>
<organism evidence="2 3">
    <name type="scientific">Acidomonas methanolica NBRC 104435</name>
    <dbReference type="NCBI Taxonomy" id="1231351"/>
    <lineage>
        <taxon>Bacteria</taxon>
        <taxon>Pseudomonadati</taxon>
        <taxon>Pseudomonadota</taxon>
        <taxon>Alphaproteobacteria</taxon>
        <taxon>Acetobacterales</taxon>
        <taxon>Acetobacteraceae</taxon>
        <taxon>Acidomonas</taxon>
    </lineage>
</organism>
<dbReference type="EMBL" id="BAND01000076">
    <property type="protein sequence ID" value="GAJ29728.1"/>
    <property type="molecule type" value="Genomic_DNA"/>
</dbReference>
<dbReference type="RefSeq" id="WP_132127116.1">
    <property type="nucleotide sequence ID" value="NZ_BAND01000076.1"/>
</dbReference>
<feature type="compositionally biased region" description="Low complexity" evidence="1">
    <location>
        <begin position="7"/>
        <end position="16"/>
    </location>
</feature>
<comment type="caution">
    <text evidence="2">The sequence shown here is derived from an EMBL/GenBank/DDBJ whole genome shotgun (WGS) entry which is preliminary data.</text>
</comment>
<proteinExistence type="predicted"/>